<feature type="non-terminal residue" evidence="1">
    <location>
        <position position="1"/>
    </location>
</feature>
<sequence length="92" mass="10334">DCEKPDCLLKHGITVTVEVRFKPEKMIKNLINDVSAILFNVPLLFVGVDGTDAHDYYNADGSKAEWLLQGGVEYIYKNNFPVLATYPRVSSQ</sequence>
<dbReference type="Proteomes" id="UP000008237">
    <property type="component" value="Unassembled WGS sequence"/>
</dbReference>
<evidence type="ECO:0000313" key="2">
    <source>
        <dbReference type="Proteomes" id="UP000008237"/>
    </source>
</evidence>
<dbReference type="OrthoDB" id="6332846at2759"/>
<dbReference type="InterPro" id="IPR014756">
    <property type="entry name" value="Ig_E-set"/>
</dbReference>
<feature type="non-terminal residue" evidence="1">
    <location>
        <position position="92"/>
    </location>
</feature>
<dbReference type="AlphaFoldDB" id="E2BSK7"/>
<gene>
    <name evidence="1" type="ORF">EAI_14140</name>
</gene>
<keyword evidence="2" id="KW-1185">Reference proteome</keyword>
<accession>E2BSK7</accession>
<reference evidence="1 2" key="1">
    <citation type="journal article" date="2010" name="Science">
        <title>Genomic comparison of the ants Camponotus floridanus and Harpegnathos saltator.</title>
        <authorList>
            <person name="Bonasio R."/>
            <person name="Zhang G."/>
            <person name="Ye C."/>
            <person name="Mutti N.S."/>
            <person name="Fang X."/>
            <person name="Qin N."/>
            <person name="Donahue G."/>
            <person name="Yang P."/>
            <person name="Li Q."/>
            <person name="Li C."/>
            <person name="Zhang P."/>
            <person name="Huang Z."/>
            <person name="Berger S.L."/>
            <person name="Reinberg D."/>
            <person name="Wang J."/>
            <person name="Liebig J."/>
        </authorList>
    </citation>
    <scope>NUCLEOTIDE SEQUENCE [LARGE SCALE GENOMIC DNA]</scope>
    <source>
        <strain evidence="1 2">R22 G/1</strain>
    </source>
</reference>
<dbReference type="SUPFAM" id="SSF81296">
    <property type="entry name" value="E set domains"/>
    <property type="match status" value="1"/>
</dbReference>
<dbReference type="STRING" id="610380.E2BSK7"/>
<evidence type="ECO:0000313" key="1">
    <source>
        <dbReference type="EMBL" id="EFN81340.1"/>
    </source>
</evidence>
<dbReference type="Gene3D" id="2.60.40.770">
    <property type="match status" value="1"/>
</dbReference>
<name>E2BSK7_HARSA</name>
<protein>
    <submittedName>
        <fullName evidence="1">Uncharacterized protein</fullName>
    </submittedName>
</protein>
<organism evidence="2">
    <name type="scientific">Harpegnathos saltator</name>
    <name type="common">Jerdon's jumping ant</name>
    <dbReference type="NCBI Taxonomy" id="610380"/>
    <lineage>
        <taxon>Eukaryota</taxon>
        <taxon>Metazoa</taxon>
        <taxon>Ecdysozoa</taxon>
        <taxon>Arthropoda</taxon>
        <taxon>Hexapoda</taxon>
        <taxon>Insecta</taxon>
        <taxon>Pterygota</taxon>
        <taxon>Neoptera</taxon>
        <taxon>Endopterygota</taxon>
        <taxon>Hymenoptera</taxon>
        <taxon>Apocrita</taxon>
        <taxon>Aculeata</taxon>
        <taxon>Formicoidea</taxon>
        <taxon>Formicidae</taxon>
        <taxon>Ponerinae</taxon>
        <taxon>Ponerini</taxon>
        <taxon>Harpegnathos</taxon>
    </lineage>
</organism>
<dbReference type="InParanoid" id="E2BSK7"/>
<dbReference type="EMBL" id="GL450240">
    <property type="protein sequence ID" value="EFN81340.1"/>
    <property type="molecule type" value="Genomic_DNA"/>
</dbReference>
<proteinExistence type="predicted"/>